<dbReference type="InterPro" id="IPR000571">
    <property type="entry name" value="Znf_CCCH"/>
</dbReference>
<dbReference type="Gene3D" id="3.30.40.10">
    <property type="entry name" value="Zinc/RING finger domain, C3HC4 (zinc finger)"/>
    <property type="match status" value="1"/>
</dbReference>
<protein>
    <submittedName>
        <fullName evidence="8">RING finger protein 113A</fullName>
    </submittedName>
</protein>
<feature type="region of interest" description="Disordered" evidence="5">
    <location>
        <begin position="1"/>
        <end position="66"/>
    </location>
</feature>
<accession>A0A9N8D483</accession>
<dbReference type="PROSITE" id="PS50089">
    <property type="entry name" value="ZF_RING_2"/>
    <property type="match status" value="1"/>
</dbReference>
<organism evidence="8 9">
    <name type="scientific">Seminavis robusta</name>
    <dbReference type="NCBI Taxonomy" id="568900"/>
    <lineage>
        <taxon>Eukaryota</taxon>
        <taxon>Sar</taxon>
        <taxon>Stramenopiles</taxon>
        <taxon>Ochrophyta</taxon>
        <taxon>Bacillariophyta</taxon>
        <taxon>Bacillariophyceae</taxon>
        <taxon>Bacillariophycidae</taxon>
        <taxon>Naviculales</taxon>
        <taxon>Naviculaceae</taxon>
        <taxon>Seminavis</taxon>
    </lineage>
</organism>
<keyword evidence="1 4" id="KW-0479">Metal-binding</keyword>
<dbReference type="GO" id="GO:0034247">
    <property type="term" value="P:snoRNA splicing"/>
    <property type="evidence" value="ECO:0007669"/>
    <property type="project" value="TreeGrafter"/>
</dbReference>
<name>A0A9N8D483_9STRA</name>
<dbReference type="SUPFAM" id="SSF90229">
    <property type="entry name" value="CCCH zinc finger"/>
    <property type="match status" value="1"/>
</dbReference>
<dbReference type="InterPro" id="IPR017907">
    <property type="entry name" value="Znf_RING_CS"/>
</dbReference>
<dbReference type="Pfam" id="PF13445">
    <property type="entry name" value="zf-RING_UBOX"/>
    <property type="match status" value="1"/>
</dbReference>
<sequence>MFRKPKKAKNNRRRKEADVEEDDSHKKRKADDEEEDTSALLSEARKRTKTVGAGANKPSTKSDENQKVMHQYGTAGADHQQKKEELVTSTVQLHPEEIMRNNADGSTTTTTTNNEASRGDDGIFRDKTRSRLLAGPIKATGHIRTTCRFDYQPDICKDYKETGFCGFGDTCIYLHDRGDTLSGWQLEKQWEEEQKKKKEQQDKEIQGFVDANTSGGTGTSKTNDDDDKKTDKDGLPFACHICRKPFTNPVVTSCGHYFCEACIMDWVRTKSDACPVCNKDTHRVFNQATKLKSRSRRNKNKLQSTGGEFQEFLEG</sequence>
<evidence type="ECO:0000256" key="5">
    <source>
        <dbReference type="SAM" id="MobiDB-lite"/>
    </source>
</evidence>
<dbReference type="PANTHER" id="PTHR12930">
    <property type="entry name" value="ZINC FINGER PROTEIN 183"/>
    <property type="match status" value="1"/>
</dbReference>
<dbReference type="SUPFAM" id="SSF57850">
    <property type="entry name" value="RING/U-box"/>
    <property type="match status" value="1"/>
</dbReference>
<dbReference type="InterPro" id="IPR001841">
    <property type="entry name" value="Znf_RING"/>
</dbReference>
<dbReference type="InterPro" id="IPR039971">
    <property type="entry name" value="CWC24-like"/>
</dbReference>
<dbReference type="InterPro" id="IPR013083">
    <property type="entry name" value="Znf_RING/FYVE/PHD"/>
</dbReference>
<dbReference type="CDD" id="cd16539">
    <property type="entry name" value="RING-HC_RNF113A_B"/>
    <property type="match status" value="1"/>
</dbReference>
<comment type="caution">
    <text evidence="8">The sequence shown here is derived from an EMBL/GenBank/DDBJ whole genome shotgun (WGS) entry which is preliminary data.</text>
</comment>
<feature type="region of interest" description="Disordered" evidence="5">
    <location>
        <begin position="192"/>
        <end position="229"/>
    </location>
</feature>
<dbReference type="EMBL" id="CAICTM010000001">
    <property type="protein sequence ID" value="CAB9496127.1"/>
    <property type="molecule type" value="Genomic_DNA"/>
</dbReference>
<dbReference type="OrthoDB" id="25761at2759"/>
<dbReference type="GO" id="GO:0005684">
    <property type="term" value="C:U2-type spliceosomal complex"/>
    <property type="evidence" value="ECO:0007669"/>
    <property type="project" value="TreeGrafter"/>
</dbReference>
<dbReference type="GO" id="GO:0008270">
    <property type="term" value="F:zinc ion binding"/>
    <property type="evidence" value="ECO:0007669"/>
    <property type="project" value="UniProtKB-KW"/>
</dbReference>
<dbReference type="SMART" id="SM00356">
    <property type="entry name" value="ZnF_C3H1"/>
    <property type="match status" value="1"/>
</dbReference>
<evidence type="ECO:0000259" key="7">
    <source>
        <dbReference type="PROSITE" id="PS50103"/>
    </source>
</evidence>
<dbReference type="Pfam" id="PF00642">
    <property type="entry name" value="zf-CCCH"/>
    <property type="match status" value="1"/>
</dbReference>
<evidence type="ECO:0000259" key="6">
    <source>
        <dbReference type="PROSITE" id="PS50089"/>
    </source>
</evidence>
<feature type="domain" description="RING-type" evidence="6">
    <location>
        <begin position="239"/>
        <end position="278"/>
    </location>
</feature>
<dbReference type="InterPro" id="IPR036855">
    <property type="entry name" value="Znf_CCCH_sf"/>
</dbReference>
<evidence type="ECO:0000256" key="4">
    <source>
        <dbReference type="PROSITE-ProRule" id="PRU00723"/>
    </source>
</evidence>
<keyword evidence="9" id="KW-1185">Reference proteome</keyword>
<feature type="compositionally biased region" description="Basic and acidic residues" evidence="5">
    <location>
        <begin position="192"/>
        <end position="205"/>
    </location>
</feature>
<dbReference type="PROSITE" id="PS00518">
    <property type="entry name" value="ZF_RING_1"/>
    <property type="match status" value="1"/>
</dbReference>
<dbReference type="SMART" id="SM00184">
    <property type="entry name" value="RING"/>
    <property type="match status" value="1"/>
</dbReference>
<feature type="region of interest" description="Disordered" evidence="5">
    <location>
        <begin position="99"/>
        <end position="123"/>
    </location>
</feature>
<feature type="domain" description="C3H1-type" evidence="7">
    <location>
        <begin position="150"/>
        <end position="178"/>
    </location>
</feature>
<gene>
    <name evidence="8" type="ORF">SEMRO_1_G001040.1</name>
</gene>
<reference evidence="8" key="1">
    <citation type="submission" date="2020-06" db="EMBL/GenBank/DDBJ databases">
        <authorList>
            <consortium name="Plant Systems Biology data submission"/>
        </authorList>
    </citation>
    <scope>NUCLEOTIDE SEQUENCE</scope>
    <source>
        <strain evidence="8">D6</strain>
    </source>
</reference>
<dbReference type="AlphaFoldDB" id="A0A9N8D483"/>
<feature type="compositionally biased region" description="Basic residues" evidence="5">
    <location>
        <begin position="1"/>
        <end position="14"/>
    </location>
</feature>
<feature type="zinc finger region" description="C3H1-type" evidence="4">
    <location>
        <begin position="150"/>
        <end position="178"/>
    </location>
</feature>
<evidence type="ECO:0000256" key="2">
    <source>
        <dbReference type="ARBA" id="ARBA00022771"/>
    </source>
</evidence>
<dbReference type="PROSITE" id="PS50103">
    <property type="entry name" value="ZF_C3H1"/>
    <property type="match status" value="1"/>
</dbReference>
<evidence type="ECO:0000313" key="8">
    <source>
        <dbReference type="EMBL" id="CAB9496127.1"/>
    </source>
</evidence>
<evidence type="ECO:0000256" key="3">
    <source>
        <dbReference type="ARBA" id="ARBA00022833"/>
    </source>
</evidence>
<dbReference type="InterPro" id="IPR027370">
    <property type="entry name" value="Znf-RING_euk"/>
</dbReference>
<evidence type="ECO:0000313" key="9">
    <source>
        <dbReference type="Proteomes" id="UP001153069"/>
    </source>
</evidence>
<keyword evidence="2 4" id="KW-0863">Zinc-finger</keyword>
<keyword evidence="3 4" id="KW-0862">Zinc</keyword>
<evidence type="ECO:0000256" key="1">
    <source>
        <dbReference type="ARBA" id="ARBA00022723"/>
    </source>
</evidence>
<dbReference type="Proteomes" id="UP001153069">
    <property type="component" value="Unassembled WGS sequence"/>
</dbReference>
<proteinExistence type="predicted"/>
<dbReference type="PANTHER" id="PTHR12930:SF0">
    <property type="entry name" value="RING FINGER PROTEIN 113B"/>
    <property type="match status" value="1"/>
</dbReference>